<keyword evidence="3" id="KW-1185">Reference proteome</keyword>
<gene>
    <name evidence="2" type="ORF">NEQG_00098</name>
</gene>
<dbReference type="VEuPathDB" id="MicrosporidiaDB:NEQG_00098"/>
<dbReference type="HOGENOM" id="CLU_1768594_0_0_1"/>
<organism evidence="2 3">
    <name type="scientific">Nematocida parisii (strain ERTm3)</name>
    <name type="common">Nematode killer fungus</name>
    <dbReference type="NCBI Taxonomy" id="935791"/>
    <lineage>
        <taxon>Eukaryota</taxon>
        <taxon>Fungi</taxon>
        <taxon>Fungi incertae sedis</taxon>
        <taxon>Microsporidia</taxon>
        <taxon>Nematocida</taxon>
    </lineage>
</organism>
<dbReference type="OrthoDB" id="10403801at2759"/>
<protein>
    <submittedName>
        <fullName evidence="2">Uncharacterized protein</fullName>
    </submittedName>
</protein>
<reference evidence="2" key="1">
    <citation type="submission" date="2011-01" db="EMBL/GenBank/DDBJ databases">
        <title>The Genome Sequence of Nematocida parisii strain ERTm3.</title>
        <authorList>
            <consortium name="The Broad Institute Genome Sequencing Platform"/>
            <consortium name="The Broad Institute Genome Sequencing Center for Infectious Disease"/>
            <person name="Cuomo C."/>
            <person name="Troemel E."/>
            <person name="Young S.K."/>
            <person name="Zeng Q."/>
            <person name="Gargeya S."/>
            <person name="Fitzgerald M."/>
            <person name="Haas B."/>
            <person name="Abouelleil A."/>
            <person name="Alvarado L."/>
            <person name="Arachchi H.M."/>
            <person name="Berlin A."/>
            <person name="Chapman S.B."/>
            <person name="Gearin G."/>
            <person name="Goldberg J."/>
            <person name="Griggs A."/>
            <person name="Gujja S."/>
            <person name="Hansen M."/>
            <person name="Heiman D."/>
            <person name="Howarth C."/>
            <person name="Larimer J."/>
            <person name="Lui A."/>
            <person name="MacDonald P.J.P."/>
            <person name="McCowen C."/>
            <person name="Montmayeur A."/>
            <person name="Murphy C."/>
            <person name="Neiman D."/>
            <person name="Pearson M."/>
            <person name="Priest M."/>
            <person name="Roberts A."/>
            <person name="Saif S."/>
            <person name="Shea T."/>
            <person name="Sisk P."/>
            <person name="Stolte C."/>
            <person name="Sykes S."/>
            <person name="Wortman J."/>
            <person name="Nusbaum C."/>
            <person name="Birren B."/>
        </authorList>
    </citation>
    <scope>NUCLEOTIDE SEQUENCE</scope>
    <source>
        <strain evidence="2">ERTm3</strain>
    </source>
</reference>
<evidence type="ECO:0000313" key="3">
    <source>
        <dbReference type="Proteomes" id="UP000002872"/>
    </source>
</evidence>
<name>I3EJD1_NEMP3</name>
<keyword evidence="1" id="KW-0812">Transmembrane</keyword>
<sequence length="147" mass="16837">MSLIENIQDLTENTNTASPLLNETKNDKCFYLMPVLFILLIALFAWCIILNPKLVKTVVKILFEELYGMLCGLSYYIYNLFKAKDTIPPESHNAIKYIKIRKKASEITNLQTIPENESSHDCLSSLHHRQNTLNPLNSQESTKTPGY</sequence>
<feature type="transmembrane region" description="Helical" evidence="1">
    <location>
        <begin position="30"/>
        <end position="49"/>
    </location>
</feature>
<dbReference type="InParanoid" id="I3EJD1"/>
<dbReference type="Proteomes" id="UP000002872">
    <property type="component" value="Unassembled WGS sequence"/>
</dbReference>
<accession>I3EJD1</accession>
<keyword evidence="1" id="KW-0472">Membrane</keyword>
<keyword evidence="1" id="KW-1133">Transmembrane helix</keyword>
<dbReference type="AlphaFoldDB" id="I3EJD1"/>
<dbReference type="EMBL" id="GL870876">
    <property type="protein sequence ID" value="EIJ89328.1"/>
    <property type="molecule type" value="Genomic_DNA"/>
</dbReference>
<evidence type="ECO:0000256" key="1">
    <source>
        <dbReference type="SAM" id="Phobius"/>
    </source>
</evidence>
<proteinExistence type="predicted"/>
<evidence type="ECO:0000313" key="2">
    <source>
        <dbReference type="EMBL" id="EIJ89328.1"/>
    </source>
</evidence>